<dbReference type="Pfam" id="PF22200">
    <property type="entry name" value="ExsA_N"/>
    <property type="match status" value="1"/>
</dbReference>
<sequence length="265" mass="30621">MISTNILYSCYVTRNLSNEQFIPEHIFLYQFSGSLTINDANKEYSVQTGEFCLARRNRLAKYIKIPPPNGEYKTISVRLDQSFLKDFSKEYGYTADAPATDDAVIKINAQPILLNYIQSLSPYFDLTDGKNDHMLLIKTKEAVLLLLKTNPELKNILFDFSEPGKIDLEAFMNRNFQFNVSMERFGYMSGRSLTTFKRDFKKIFKISPGRWLLQKRLQQAYFLITKKGQKPSEVYLEVGFEDISHFSRSFSKEFGVAPSKILSNP</sequence>
<dbReference type="SUPFAM" id="SSF46689">
    <property type="entry name" value="Homeodomain-like"/>
    <property type="match status" value="1"/>
</dbReference>
<dbReference type="Pfam" id="PF12833">
    <property type="entry name" value="HTH_18"/>
    <property type="match status" value="1"/>
</dbReference>
<dbReference type="SMART" id="SM00342">
    <property type="entry name" value="HTH_ARAC"/>
    <property type="match status" value="1"/>
</dbReference>
<comment type="caution">
    <text evidence="5">The sequence shown here is derived from an EMBL/GenBank/DDBJ whole genome shotgun (WGS) entry which is preliminary data.</text>
</comment>
<name>A0ABS5PGS8_9FLAO</name>
<dbReference type="Gene3D" id="1.10.10.60">
    <property type="entry name" value="Homeodomain-like"/>
    <property type="match status" value="1"/>
</dbReference>
<gene>
    <name evidence="5" type="ORF">KHA90_20740</name>
</gene>
<accession>A0ABS5PGS8</accession>
<dbReference type="InterPro" id="IPR054015">
    <property type="entry name" value="ExsA-like_N"/>
</dbReference>
<dbReference type="EMBL" id="JAGYVZ010000025">
    <property type="protein sequence ID" value="MBS7233445.1"/>
    <property type="molecule type" value="Genomic_DNA"/>
</dbReference>
<dbReference type="RefSeq" id="WP_213305895.1">
    <property type="nucleotide sequence ID" value="NZ_JAGYVZ010000025.1"/>
</dbReference>
<dbReference type="InterPro" id="IPR018060">
    <property type="entry name" value="HTH_AraC"/>
</dbReference>
<keyword evidence="6" id="KW-1185">Reference proteome</keyword>
<dbReference type="PANTHER" id="PTHR43280">
    <property type="entry name" value="ARAC-FAMILY TRANSCRIPTIONAL REGULATOR"/>
    <property type="match status" value="1"/>
</dbReference>
<feature type="domain" description="HTH araC/xylS-type" evidence="4">
    <location>
        <begin position="166"/>
        <end position="264"/>
    </location>
</feature>
<reference evidence="5 6" key="1">
    <citation type="journal article" date="2018" name="Int. J. Syst. Evol. Microbiol.">
        <title>Flavobacterium chryseum sp. nov. and Flavobacterium psychroterrae sp. nov., novel environmental bacteria isolated from Antarctica.</title>
        <authorList>
            <person name="Kralova S."/>
            <person name="Svec P."/>
            <person name="Busse H.J."/>
            <person name="Stankova E."/>
            <person name="Vaczi P."/>
            <person name="Sedlacek I."/>
        </authorList>
    </citation>
    <scope>NUCLEOTIDE SEQUENCE [LARGE SCALE GENOMIC DNA]</scope>
    <source>
        <strain evidence="5 6">CCM 8827</strain>
    </source>
</reference>
<keyword evidence="3" id="KW-0804">Transcription</keyword>
<dbReference type="InterPro" id="IPR009057">
    <property type="entry name" value="Homeodomain-like_sf"/>
</dbReference>
<evidence type="ECO:0000256" key="2">
    <source>
        <dbReference type="ARBA" id="ARBA00023125"/>
    </source>
</evidence>
<keyword evidence="1" id="KW-0805">Transcription regulation</keyword>
<evidence type="ECO:0000256" key="3">
    <source>
        <dbReference type="ARBA" id="ARBA00023163"/>
    </source>
</evidence>
<dbReference type="PANTHER" id="PTHR43280:SF17">
    <property type="entry name" value="ARAC-TYPE DNA-BINDING DOMAIN-CONTAINING PROTEIN"/>
    <property type="match status" value="1"/>
</dbReference>
<evidence type="ECO:0000313" key="6">
    <source>
        <dbReference type="Proteomes" id="UP000722625"/>
    </source>
</evidence>
<organism evidence="5 6">
    <name type="scientific">Flavobacterium psychroterrae</name>
    <dbReference type="NCBI Taxonomy" id="2133767"/>
    <lineage>
        <taxon>Bacteria</taxon>
        <taxon>Pseudomonadati</taxon>
        <taxon>Bacteroidota</taxon>
        <taxon>Flavobacteriia</taxon>
        <taxon>Flavobacteriales</taxon>
        <taxon>Flavobacteriaceae</taxon>
        <taxon>Flavobacterium</taxon>
    </lineage>
</organism>
<dbReference type="Proteomes" id="UP000722625">
    <property type="component" value="Unassembled WGS sequence"/>
</dbReference>
<evidence type="ECO:0000259" key="4">
    <source>
        <dbReference type="PROSITE" id="PS01124"/>
    </source>
</evidence>
<proteinExistence type="predicted"/>
<keyword evidence="2" id="KW-0238">DNA-binding</keyword>
<evidence type="ECO:0000256" key="1">
    <source>
        <dbReference type="ARBA" id="ARBA00023015"/>
    </source>
</evidence>
<protein>
    <submittedName>
        <fullName evidence="5">Helix-turn-helix transcriptional regulator</fullName>
    </submittedName>
</protein>
<evidence type="ECO:0000313" key="5">
    <source>
        <dbReference type="EMBL" id="MBS7233445.1"/>
    </source>
</evidence>
<dbReference type="PROSITE" id="PS01124">
    <property type="entry name" value="HTH_ARAC_FAMILY_2"/>
    <property type="match status" value="1"/>
</dbReference>